<protein>
    <submittedName>
        <fullName evidence="2">CSON006060 protein</fullName>
    </submittedName>
</protein>
<name>A0A336MUH8_CULSO</name>
<organism evidence="2">
    <name type="scientific">Culicoides sonorensis</name>
    <name type="common">Biting midge</name>
    <dbReference type="NCBI Taxonomy" id="179676"/>
    <lineage>
        <taxon>Eukaryota</taxon>
        <taxon>Metazoa</taxon>
        <taxon>Ecdysozoa</taxon>
        <taxon>Arthropoda</taxon>
        <taxon>Hexapoda</taxon>
        <taxon>Insecta</taxon>
        <taxon>Pterygota</taxon>
        <taxon>Neoptera</taxon>
        <taxon>Endopterygota</taxon>
        <taxon>Diptera</taxon>
        <taxon>Nematocera</taxon>
        <taxon>Chironomoidea</taxon>
        <taxon>Ceratopogonidae</taxon>
        <taxon>Ceratopogoninae</taxon>
        <taxon>Culicoides</taxon>
        <taxon>Monoculicoides</taxon>
    </lineage>
</organism>
<keyword evidence="1" id="KW-0812">Transmembrane</keyword>
<dbReference type="AlphaFoldDB" id="A0A336MUH8"/>
<feature type="transmembrane region" description="Helical" evidence="1">
    <location>
        <begin position="50"/>
        <end position="71"/>
    </location>
</feature>
<dbReference type="VEuPathDB" id="VectorBase:CSON006060"/>
<keyword evidence="1" id="KW-0472">Membrane</keyword>
<evidence type="ECO:0000313" key="2">
    <source>
        <dbReference type="EMBL" id="SSX33161.1"/>
    </source>
</evidence>
<feature type="transmembrane region" description="Helical" evidence="1">
    <location>
        <begin position="77"/>
        <end position="96"/>
    </location>
</feature>
<keyword evidence="1" id="KW-1133">Transmembrane helix</keyword>
<feature type="transmembrane region" description="Helical" evidence="1">
    <location>
        <begin position="20"/>
        <end position="38"/>
    </location>
</feature>
<accession>A0A336MUH8</accession>
<dbReference type="EMBL" id="UFQT01002302">
    <property type="protein sequence ID" value="SSX33161.1"/>
    <property type="molecule type" value="Genomic_DNA"/>
</dbReference>
<reference evidence="2" key="1">
    <citation type="submission" date="2018-07" db="EMBL/GenBank/DDBJ databases">
        <authorList>
            <person name="Quirk P.G."/>
            <person name="Krulwich T.A."/>
        </authorList>
    </citation>
    <scope>NUCLEOTIDE SEQUENCE</scope>
</reference>
<evidence type="ECO:0000256" key="1">
    <source>
        <dbReference type="SAM" id="Phobius"/>
    </source>
</evidence>
<gene>
    <name evidence="2" type="primary">CSON006060</name>
</gene>
<proteinExistence type="predicted"/>
<sequence>MTIQSLIFGRYPHAETIELSIIFFFEIFGLVADVLLIIGSAHKKPKYLQFFLVIMFFVNIYDVGYLIFWLISDFGDWGYGLIEFGLFILYDIYIWFCAHSLNQSWKDGLTDVDGV</sequence>